<dbReference type="OrthoDB" id="9397715at2759"/>
<evidence type="ECO:0000313" key="2">
    <source>
        <dbReference type="EMBL" id="CAF4340611.1"/>
    </source>
</evidence>
<dbReference type="EMBL" id="CAJNOQ010020695">
    <property type="protein sequence ID" value="CAF1473846.1"/>
    <property type="molecule type" value="Genomic_DNA"/>
</dbReference>
<keyword evidence="3" id="KW-1185">Reference proteome</keyword>
<dbReference type="Proteomes" id="UP000681722">
    <property type="component" value="Unassembled WGS sequence"/>
</dbReference>
<evidence type="ECO:0000313" key="3">
    <source>
        <dbReference type="Proteomes" id="UP000663829"/>
    </source>
</evidence>
<accession>A0A815RC38</accession>
<comment type="caution">
    <text evidence="1">The sequence shown here is derived from an EMBL/GenBank/DDBJ whole genome shotgun (WGS) entry which is preliminary data.</text>
</comment>
<reference evidence="1" key="1">
    <citation type="submission" date="2021-02" db="EMBL/GenBank/DDBJ databases">
        <authorList>
            <person name="Nowell W R."/>
        </authorList>
    </citation>
    <scope>NUCLEOTIDE SEQUENCE</scope>
</reference>
<dbReference type="EMBL" id="CAJOBC010086162">
    <property type="protein sequence ID" value="CAF4340611.1"/>
    <property type="molecule type" value="Genomic_DNA"/>
</dbReference>
<sequence>MSGFSGRSRLPKLSRSQDSLVFAQKFDLYQALNAILIFECRQQILSSSAPRGSPWIPVDPRGSPWIPMDPHGSPWIPMDPHGSPWIPMDPHGSPWIPMDPHGSP</sequence>
<dbReference type="Proteomes" id="UP000663829">
    <property type="component" value="Unassembled WGS sequence"/>
</dbReference>
<organism evidence="1 3">
    <name type="scientific">Didymodactylos carnosus</name>
    <dbReference type="NCBI Taxonomy" id="1234261"/>
    <lineage>
        <taxon>Eukaryota</taxon>
        <taxon>Metazoa</taxon>
        <taxon>Spiralia</taxon>
        <taxon>Gnathifera</taxon>
        <taxon>Rotifera</taxon>
        <taxon>Eurotatoria</taxon>
        <taxon>Bdelloidea</taxon>
        <taxon>Philodinida</taxon>
        <taxon>Philodinidae</taxon>
        <taxon>Didymodactylos</taxon>
    </lineage>
</organism>
<name>A0A815RC38_9BILA</name>
<evidence type="ECO:0000313" key="1">
    <source>
        <dbReference type="EMBL" id="CAF1473846.1"/>
    </source>
</evidence>
<protein>
    <submittedName>
        <fullName evidence="1">Uncharacterized protein</fullName>
    </submittedName>
</protein>
<proteinExistence type="predicted"/>
<dbReference type="AlphaFoldDB" id="A0A815RC38"/>
<gene>
    <name evidence="1" type="ORF">GPM918_LOCUS35562</name>
    <name evidence="2" type="ORF">SRO942_LOCUS36278</name>
</gene>